<dbReference type="GO" id="GO:0045259">
    <property type="term" value="C:proton-transporting ATP synthase complex"/>
    <property type="evidence" value="ECO:0007669"/>
    <property type="project" value="UniProtKB-KW"/>
</dbReference>
<dbReference type="GO" id="GO:0046933">
    <property type="term" value="F:proton-transporting ATP synthase activity, rotational mechanism"/>
    <property type="evidence" value="ECO:0007669"/>
    <property type="project" value="UniProtKB-UniRule"/>
</dbReference>
<keyword evidence="11" id="KW-1003">Cell membrane</keyword>
<evidence type="ECO:0000313" key="14">
    <source>
        <dbReference type="Proteomes" id="UP000035503"/>
    </source>
</evidence>
<name>A0A0G3I9Y8_LIBAF</name>
<keyword evidence="8 11" id="KW-0406">Ion transport</keyword>
<dbReference type="Pfam" id="PF00119">
    <property type="entry name" value="ATP-synt_A"/>
    <property type="match status" value="1"/>
</dbReference>
<dbReference type="Gene3D" id="1.20.120.220">
    <property type="entry name" value="ATP synthase, F0 complex, subunit A"/>
    <property type="match status" value="1"/>
</dbReference>
<dbReference type="STRING" id="1277257.G293_05080"/>
<dbReference type="PANTHER" id="PTHR11410:SF0">
    <property type="entry name" value="ATP SYNTHASE SUBUNIT A"/>
    <property type="match status" value="1"/>
</dbReference>
<evidence type="ECO:0000256" key="5">
    <source>
        <dbReference type="ARBA" id="ARBA00022692"/>
    </source>
</evidence>
<dbReference type="GO" id="GO:0016787">
    <property type="term" value="F:hydrolase activity"/>
    <property type="evidence" value="ECO:0007669"/>
    <property type="project" value="UniProtKB-KW"/>
</dbReference>
<dbReference type="RefSeq" id="WP_047264577.1">
    <property type="nucleotide sequence ID" value="NZ_CP004021.1"/>
</dbReference>
<evidence type="ECO:0000256" key="3">
    <source>
        <dbReference type="ARBA" id="ARBA00022448"/>
    </source>
</evidence>
<dbReference type="SUPFAM" id="SSF81336">
    <property type="entry name" value="F1F0 ATP synthase subunit A"/>
    <property type="match status" value="1"/>
</dbReference>
<dbReference type="HAMAP" id="MF_01393">
    <property type="entry name" value="ATP_synth_a_bact"/>
    <property type="match status" value="1"/>
</dbReference>
<proteinExistence type="inferred from homology"/>
<evidence type="ECO:0000256" key="4">
    <source>
        <dbReference type="ARBA" id="ARBA00022547"/>
    </source>
</evidence>
<reference evidence="13 14" key="1">
    <citation type="journal article" date="2015" name="Genome Announc.">
        <title>Complete Genome Sequence of 'Candidatus Liberibacter africanus,' a Bacterium Associated with Citrus Huanglongbing.</title>
        <authorList>
            <person name="Lin H."/>
            <person name="Pietersen G."/>
            <person name="Han C."/>
            <person name="Read D.A."/>
            <person name="Lou B."/>
            <person name="Gupta G."/>
            <person name="Civerolo E.L."/>
        </authorList>
    </citation>
    <scope>NUCLEOTIDE SEQUENCE [LARGE SCALE GENOMIC DNA]</scope>
    <source>
        <strain evidence="13 14">PTSAPSY</strain>
    </source>
</reference>
<comment type="function">
    <text evidence="11 12">Key component of the proton channel; it plays a direct role in the translocation of protons across the membrane.</text>
</comment>
<sequence>MSKSPMSQFIVHEVIPIHVGGLNLSFTNSSLSMLICSLVIFITSFFAVYNCKVVPTRLQSVFEIIYQFVMSTLCDSAGPQSKGFFSFVFSLFLFLTTANLLGMFPYLFSFTSQISITASFALLVILSVIISGFYKNGLRFLKLFIPSGIPTVMKPLVCFVEIASFLSRPISLSLRLFANMLAGHMMLKVFAGFSTSMASIGVLGMIFSCLPVIFNVLITGLEFFVAFMQAYIFMMLTCLYIGDVYKCDQH</sequence>
<dbReference type="InterPro" id="IPR023011">
    <property type="entry name" value="ATP_synth_F0_asu_AS"/>
</dbReference>
<dbReference type="GO" id="GO:0005886">
    <property type="term" value="C:plasma membrane"/>
    <property type="evidence" value="ECO:0007669"/>
    <property type="project" value="UniProtKB-SubCell"/>
</dbReference>
<feature type="transmembrane region" description="Helical" evidence="11">
    <location>
        <begin position="154"/>
        <end position="177"/>
    </location>
</feature>
<gene>
    <name evidence="11" type="primary">atpB</name>
    <name evidence="13" type="ORF">G293_05080</name>
</gene>
<dbReference type="NCBIfam" id="TIGR01131">
    <property type="entry name" value="ATP_synt_6_or_A"/>
    <property type="match status" value="1"/>
</dbReference>
<evidence type="ECO:0000256" key="6">
    <source>
        <dbReference type="ARBA" id="ARBA00022781"/>
    </source>
</evidence>
<comment type="subcellular location">
    <subcellularLocation>
        <location evidence="11 12">Cell membrane</location>
        <topology evidence="11 12">Multi-pass membrane protein</topology>
    </subcellularLocation>
    <subcellularLocation>
        <location evidence="1">Membrane</location>
        <topology evidence="1">Multi-pass membrane protein</topology>
    </subcellularLocation>
</comment>
<evidence type="ECO:0000256" key="10">
    <source>
        <dbReference type="ARBA" id="ARBA00023310"/>
    </source>
</evidence>
<feature type="transmembrane region" description="Helical" evidence="11">
    <location>
        <begin position="114"/>
        <end position="134"/>
    </location>
</feature>
<feature type="transmembrane region" description="Helical" evidence="11">
    <location>
        <begin position="189"/>
        <end position="217"/>
    </location>
</feature>
<keyword evidence="9 11" id="KW-0472">Membrane</keyword>
<keyword evidence="3 11" id="KW-0813">Transport</keyword>
<accession>A0A0G3I9Y8</accession>
<dbReference type="PROSITE" id="PS00449">
    <property type="entry name" value="ATPASE_A"/>
    <property type="match status" value="1"/>
</dbReference>
<dbReference type="PATRIC" id="fig|1277257.4.peg.1106"/>
<keyword evidence="13" id="KW-0378">Hydrolase</keyword>
<evidence type="ECO:0000256" key="11">
    <source>
        <dbReference type="HAMAP-Rule" id="MF_01393"/>
    </source>
</evidence>
<evidence type="ECO:0000256" key="7">
    <source>
        <dbReference type="ARBA" id="ARBA00022989"/>
    </source>
</evidence>
<feature type="transmembrane region" description="Helical" evidence="11">
    <location>
        <begin position="31"/>
        <end position="49"/>
    </location>
</feature>
<feature type="transmembrane region" description="Helical" evidence="11">
    <location>
        <begin position="223"/>
        <end position="242"/>
    </location>
</feature>
<keyword evidence="6 11" id="KW-0375">Hydrogen ion transport</keyword>
<comment type="similarity">
    <text evidence="2 11 12">Belongs to the ATPase A chain family.</text>
</comment>
<evidence type="ECO:0000256" key="12">
    <source>
        <dbReference type="RuleBase" id="RU000483"/>
    </source>
</evidence>
<feature type="transmembrane region" description="Helical" evidence="11">
    <location>
        <begin position="84"/>
        <end position="107"/>
    </location>
</feature>
<dbReference type="KEGG" id="lau:G293_05080"/>
<keyword evidence="14" id="KW-1185">Reference proteome</keyword>
<keyword evidence="4 11" id="KW-0138">CF(0)</keyword>
<dbReference type="Proteomes" id="UP000035503">
    <property type="component" value="Chromosome"/>
</dbReference>
<dbReference type="PANTHER" id="PTHR11410">
    <property type="entry name" value="ATP SYNTHASE SUBUNIT A"/>
    <property type="match status" value="1"/>
</dbReference>
<evidence type="ECO:0000256" key="9">
    <source>
        <dbReference type="ARBA" id="ARBA00023136"/>
    </source>
</evidence>
<keyword evidence="10 11" id="KW-0066">ATP synthesis</keyword>
<dbReference type="NCBIfam" id="NF004482">
    <property type="entry name" value="PRK05815.2-4"/>
    <property type="match status" value="1"/>
</dbReference>
<dbReference type="InterPro" id="IPR000568">
    <property type="entry name" value="ATP_synth_F0_asu"/>
</dbReference>
<dbReference type="EMBL" id="CP004021">
    <property type="protein sequence ID" value="AKK20627.1"/>
    <property type="molecule type" value="Genomic_DNA"/>
</dbReference>
<evidence type="ECO:0000313" key="13">
    <source>
        <dbReference type="EMBL" id="AKK20627.1"/>
    </source>
</evidence>
<organism evidence="13 14">
    <name type="scientific">Candidatus Liberibacter africanus PTSAPSY</name>
    <dbReference type="NCBI Taxonomy" id="1277257"/>
    <lineage>
        <taxon>Bacteria</taxon>
        <taxon>Pseudomonadati</taxon>
        <taxon>Pseudomonadota</taxon>
        <taxon>Alphaproteobacteria</taxon>
        <taxon>Hyphomicrobiales</taxon>
        <taxon>Rhizobiaceae</taxon>
        <taxon>Liberibacter</taxon>
    </lineage>
</organism>
<dbReference type="CDD" id="cd00310">
    <property type="entry name" value="ATP-synt_Fo_a_6"/>
    <property type="match status" value="1"/>
</dbReference>
<evidence type="ECO:0000256" key="8">
    <source>
        <dbReference type="ARBA" id="ARBA00023065"/>
    </source>
</evidence>
<dbReference type="PRINTS" id="PR00123">
    <property type="entry name" value="ATPASEA"/>
</dbReference>
<dbReference type="AlphaFoldDB" id="A0A0G3I9Y8"/>
<dbReference type="OrthoDB" id="9809130at2"/>
<dbReference type="InterPro" id="IPR035908">
    <property type="entry name" value="F0_ATP_A_sf"/>
</dbReference>
<evidence type="ECO:0000256" key="2">
    <source>
        <dbReference type="ARBA" id="ARBA00006810"/>
    </source>
</evidence>
<keyword evidence="7 11" id="KW-1133">Transmembrane helix</keyword>
<dbReference type="InterPro" id="IPR045083">
    <property type="entry name" value="ATP_synth_F0_asu_bact/mt"/>
</dbReference>
<protein>
    <recommendedName>
        <fullName evidence="11 12">ATP synthase subunit a</fullName>
    </recommendedName>
    <alternativeName>
        <fullName evidence="11">ATP synthase F0 sector subunit a</fullName>
    </alternativeName>
    <alternativeName>
        <fullName evidence="11">F-ATPase subunit 6</fullName>
    </alternativeName>
</protein>
<keyword evidence="5 11" id="KW-0812">Transmembrane</keyword>
<evidence type="ECO:0000256" key="1">
    <source>
        <dbReference type="ARBA" id="ARBA00004141"/>
    </source>
</evidence>